<accession>A0A9D4PYH1</accession>
<organism evidence="1 2">
    <name type="scientific">Rhipicephalus sanguineus</name>
    <name type="common">Brown dog tick</name>
    <name type="synonym">Ixodes sanguineus</name>
    <dbReference type="NCBI Taxonomy" id="34632"/>
    <lineage>
        <taxon>Eukaryota</taxon>
        <taxon>Metazoa</taxon>
        <taxon>Ecdysozoa</taxon>
        <taxon>Arthropoda</taxon>
        <taxon>Chelicerata</taxon>
        <taxon>Arachnida</taxon>
        <taxon>Acari</taxon>
        <taxon>Parasitiformes</taxon>
        <taxon>Ixodida</taxon>
        <taxon>Ixodoidea</taxon>
        <taxon>Ixodidae</taxon>
        <taxon>Rhipicephalinae</taxon>
        <taxon>Rhipicephalus</taxon>
        <taxon>Rhipicephalus</taxon>
    </lineage>
</organism>
<name>A0A9D4PYH1_RHISA</name>
<sequence length="119" mass="12507">MYAERSAAFSDECDTADDEFDIASTAGDSTPAQLLTRMVSADDDDGEREDDISESAMSIDRLPSTEPQLAAATHAVPGSGDTKICAERHFGCVTIIPLKKALHVAHSTNAGNAQQAPAI</sequence>
<dbReference type="EMBL" id="JABSTV010001249">
    <property type="protein sequence ID" value="KAH7961253.1"/>
    <property type="molecule type" value="Genomic_DNA"/>
</dbReference>
<reference evidence="1" key="1">
    <citation type="journal article" date="2020" name="Cell">
        <title>Large-Scale Comparative Analyses of Tick Genomes Elucidate Their Genetic Diversity and Vector Capacities.</title>
        <authorList>
            <consortium name="Tick Genome and Microbiome Consortium (TIGMIC)"/>
            <person name="Jia N."/>
            <person name="Wang J."/>
            <person name="Shi W."/>
            <person name="Du L."/>
            <person name="Sun Y."/>
            <person name="Zhan W."/>
            <person name="Jiang J.F."/>
            <person name="Wang Q."/>
            <person name="Zhang B."/>
            <person name="Ji P."/>
            <person name="Bell-Sakyi L."/>
            <person name="Cui X.M."/>
            <person name="Yuan T.T."/>
            <person name="Jiang B.G."/>
            <person name="Yang W.F."/>
            <person name="Lam T.T."/>
            <person name="Chang Q.C."/>
            <person name="Ding S.J."/>
            <person name="Wang X.J."/>
            <person name="Zhu J.G."/>
            <person name="Ruan X.D."/>
            <person name="Zhao L."/>
            <person name="Wei J.T."/>
            <person name="Ye R.Z."/>
            <person name="Que T.C."/>
            <person name="Du C.H."/>
            <person name="Zhou Y.H."/>
            <person name="Cheng J.X."/>
            <person name="Dai P.F."/>
            <person name="Guo W.B."/>
            <person name="Han X.H."/>
            <person name="Huang E.J."/>
            <person name="Li L.F."/>
            <person name="Wei W."/>
            <person name="Gao Y.C."/>
            <person name="Liu J.Z."/>
            <person name="Shao H.Z."/>
            <person name="Wang X."/>
            <person name="Wang C.C."/>
            <person name="Yang T.C."/>
            <person name="Huo Q.B."/>
            <person name="Li W."/>
            <person name="Chen H.Y."/>
            <person name="Chen S.E."/>
            <person name="Zhou L.G."/>
            <person name="Ni X.B."/>
            <person name="Tian J.H."/>
            <person name="Sheng Y."/>
            <person name="Liu T."/>
            <person name="Pan Y.S."/>
            <person name="Xia L.Y."/>
            <person name="Li J."/>
            <person name="Zhao F."/>
            <person name="Cao W.C."/>
        </authorList>
    </citation>
    <scope>NUCLEOTIDE SEQUENCE</scope>
    <source>
        <strain evidence="1">Rsan-2018</strain>
    </source>
</reference>
<dbReference type="AlphaFoldDB" id="A0A9D4PYH1"/>
<evidence type="ECO:0000313" key="2">
    <source>
        <dbReference type="Proteomes" id="UP000821837"/>
    </source>
</evidence>
<protein>
    <submittedName>
        <fullName evidence="1">Uncharacterized protein</fullName>
    </submittedName>
</protein>
<dbReference type="Proteomes" id="UP000821837">
    <property type="component" value="Chromosome 3"/>
</dbReference>
<keyword evidence="2" id="KW-1185">Reference proteome</keyword>
<reference evidence="1" key="2">
    <citation type="submission" date="2021-09" db="EMBL/GenBank/DDBJ databases">
        <authorList>
            <person name="Jia N."/>
            <person name="Wang J."/>
            <person name="Shi W."/>
            <person name="Du L."/>
            <person name="Sun Y."/>
            <person name="Zhan W."/>
            <person name="Jiang J."/>
            <person name="Wang Q."/>
            <person name="Zhang B."/>
            <person name="Ji P."/>
            <person name="Sakyi L.B."/>
            <person name="Cui X."/>
            <person name="Yuan T."/>
            <person name="Jiang B."/>
            <person name="Yang W."/>
            <person name="Lam T.T.-Y."/>
            <person name="Chang Q."/>
            <person name="Ding S."/>
            <person name="Wang X."/>
            <person name="Zhu J."/>
            <person name="Ruan X."/>
            <person name="Zhao L."/>
            <person name="Wei J."/>
            <person name="Que T."/>
            <person name="Du C."/>
            <person name="Cheng J."/>
            <person name="Dai P."/>
            <person name="Han X."/>
            <person name="Huang E."/>
            <person name="Gao Y."/>
            <person name="Liu J."/>
            <person name="Shao H."/>
            <person name="Ye R."/>
            <person name="Li L."/>
            <person name="Wei W."/>
            <person name="Wang X."/>
            <person name="Wang C."/>
            <person name="Huo Q."/>
            <person name="Li W."/>
            <person name="Guo W."/>
            <person name="Chen H."/>
            <person name="Chen S."/>
            <person name="Zhou L."/>
            <person name="Zhou L."/>
            <person name="Ni X."/>
            <person name="Tian J."/>
            <person name="Zhou Y."/>
            <person name="Sheng Y."/>
            <person name="Liu T."/>
            <person name="Pan Y."/>
            <person name="Xia L."/>
            <person name="Li J."/>
            <person name="Zhao F."/>
            <person name="Cao W."/>
        </authorList>
    </citation>
    <scope>NUCLEOTIDE SEQUENCE</scope>
    <source>
        <strain evidence="1">Rsan-2018</strain>
        <tissue evidence="1">Larvae</tissue>
    </source>
</reference>
<gene>
    <name evidence="1" type="ORF">HPB52_006097</name>
</gene>
<comment type="caution">
    <text evidence="1">The sequence shown here is derived from an EMBL/GenBank/DDBJ whole genome shotgun (WGS) entry which is preliminary data.</text>
</comment>
<evidence type="ECO:0000313" key="1">
    <source>
        <dbReference type="EMBL" id="KAH7961253.1"/>
    </source>
</evidence>
<proteinExistence type="predicted"/>